<dbReference type="OrthoDB" id="10533408at2759"/>
<accession>A0A8X6JEJ4</accession>
<feature type="region of interest" description="Disordered" evidence="1">
    <location>
        <begin position="203"/>
        <end position="233"/>
    </location>
</feature>
<feature type="chain" id="PRO_5036469313" evidence="2">
    <location>
        <begin position="17"/>
        <end position="244"/>
    </location>
</feature>
<evidence type="ECO:0000313" key="3">
    <source>
        <dbReference type="EMBL" id="GFS64226.1"/>
    </source>
</evidence>
<comment type="caution">
    <text evidence="3">The sequence shown here is derived from an EMBL/GenBank/DDBJ whole genome shotgun (WGS) entry which is preliminary data.</text>
</comment>
<name>A0A8X6JEJ4_9ARAC</name>
<keyword evidence="4" id="KW-1185">Reference proteome</keyword>
<dbReference type="Proteomes" id="UP000886998">
    <property type="component" value="Unassembled WGS sequence"/>
</dbReference>
<proteinExistence type="predicted"/>
<dbReference type="EMBL" id="BMAV01028010">
    <property type="protein sequence ID" value="GFS64226.1"/>
    <property type="molecule type" value="Genomic_DNA"/>
</dbReference>
<sequence length="244" mass="27560">MHISLHLSNLLSFIAAADTTKDKFGLKDAGLTHKRMFQRRIQMRFLLRNGQLSPLSRPWQKPWKNRCTSFLCVCEDPEEKKLTNPKALKAEFSLFEATNERTKDLDLLFDALKAIKRSSVASERVSSISGNIVSKIILFSRGRQRGGPLYPIVERRENGEEFITEMSFSIIFHRLSDFSPTSFEGVGTRGFTTAPNASSFRQKALEGGGEDYEPRATGDSPSLEVSPDDGNNLFRRGLTIPHRY</sequence>
<reference evidence="3" key="1">
    <citation type="submission" date="2020-08" db="EMBL/GenBank/DDBJ databases">
        <title>Multicomponent nature underlies the extraordinary mechanical properties of spider dragline silk.</title>
        <authorList>
            <person name="Kono N."/>
            <person name="Nakamura H."/>
            <person name="Mori M."/>
            <person name="Yoshida Y."/>
            <person name="Ohtoshi R."/>
            <person name="Malay A.D."/>
            <person name="Moran D.A.P."/>
            <person name="Tomita M."/>
            <person name="Numata K."/>
            <person name="Arakawa K."/>
        </authorList>
    </citation>
    <scope>NUCLEOTIDE SEQUENCE</scope>
</reference>
<protein>
    <submittedName>
        <fullName evidence="3">Uncharacterized protein</fullName>
    </submittedName>
</protein>
<evidence type="ECO:0000256" key="2">
    <source>
        <dbReference type="SAM" id="SignalP"/>
    </source>
</evidence>
<gene>
    <name evidence="3" type="ORF">TNIN_316491</name>
</gene>
<keyword evidence="2" id="KW-0732">Signal</keyword>
<feature type="signal peptide" evidence="2">
    <location>
        <begin position="1"/>
        <end position="16"/>
    </location>
</feature>
<evidence type="ECO:0000313" key="4">
    <source>
        <dbReference type="Proteomes" id="UP000886998"/>
    </source>
</evidence>
<evidence type="ECO:0000256" key="1">
    <source>
        <dbReference type="SAM" id="MobiDB-lite"/>
    </source>
</evidence>
<organism evidence="3 4">
    <name type="scientific">Trichonephila inaurata madagascariensis</name>
    <dbReference type="NCBI Taxonomy" id="2747483"/>
    <lineage>
        <taxon>Eukaryota</taxon>
        <taxon>Metazoa</taxon>
        <taxon>Ecdysozoa</taxon>
        <taxon>Arthropoda</taxon>
        <taxon>Chelicerata</taxon>
        <taxon>Arachnida</taxon>
        <taxon>Araneae</taxon>
        <taxon>Araneomorphae</taxon>
        <taxon>Entelegynae</taxon>
        <taxon>Araneoidea</taxon>
        <taxon>Nephilidae</taxon>
        <taxon>Trichonephila</taxon>
        <taxon>Trichonephila inaurata</taxon>
    </lineage>
</organism>
<dbReference type="AlphaFoldDB" id="A0A8X6JEJ4"/>